<evidence type="ECO:0000313" key="4">
    <source>
        <dbReference type="Proteomes" id="UP001597374"/>
    </source>
</evidence>
<reference evidence="4" key="1">
    <citation type="journal article" date="2019" name="Int. J. Syst. Evol. Microbiol.">
        <title>The Global Catalogue of Microorganisms (GCM) 10K type strain sequencing project: providing services to taxonomists for standard genome sequencing and annotation.</title>
        <authorList>
            <consortium name="The Broad Institute Genomics Platform"/>
            <consortium name="The Broad Institute Genome Sequencing Center for Infectious Disease"/>
            <person name="Wu L."/>
            <person name="Ma J."/>
        </authorList>
    </citation>
    <scope>NUCLEOTIDE SEQUENCE [LARGE SCALE GENOMIC DNA]</scope>
    <source>
        <strain evidence="4">CGMCC 4.1782</strain>
    </source>
</reference>
<dbReference type="SUPFAM" id="SSF54427">
    <property type="entry name" value="NTF2-like"/>
    <property type="match status" value="1"/>
</dbReference>
<accession>A0ABW5CVM3</accession>
<dbReference type="Proteomes" id="UP001597374">
    <property type="component" value="Unassembled WGS sequence"/>
</dbReference>
<evidence type="ECO:0000256" key="1">
    <source>
        <dbReference type="SAM" id="SignalP"/>
    </source>
</evidence>
<dbReference type="InterPro" id="IPR032710">
    <property type="entry name" value="NTF2-like_dom_sf"/>
</dbReference>
<feature type="domain" description="SnoaL-like" evidence="2">
    <location>
        <begin position="50"/>
        <end position="156"/>
    </location>
</feature>
<dbReference type="Gene3D" id="3.10.450.50">
    <property type="match status" value="1"/>
</dbReference>
<dbReference type="Pfam" id="PF13474">
    <property type="entry name" value="SnoaL_3"/>
    <property type="match status" value="1"/>
</dbReference>
<evidence type="ECO:0000313" key="3">
    <source>
        <dbReference type="EMBL" id="MFD2246526.1"/>
    </source>
</evidence>
<comment type="caution">
    <text evidence="3">The sequence shown here is derived from an EMBL/GenBank/DDBJ whole genome shotgun (WGS) entry which is preliminary data.</text>
</comment>
<name>A0ABW5CVM3_9BACT</name>
<dbReference type="RefSeq" id="WP_250428314.1">
    <property type="nucleotide sequence ID" value="NZ_JALPRR010000001.1"/>
</dbReference>
<gene>
    <name evidence="3" type="ORF">ACFSKP_09695</name>
</gene>
<feature type="signal peptide" evidence="1">
    <location>
        <begin position="1"/>
        <end position="16"/>
    </location>
</feature>
<organism evidence="3 4">
    <name type="scientific">Pontibacter ruber</name>
    <dbReference type="NCBI Taxonomy" id="1343895"/>
    <lineage>
        <taxon>Bacteria</taxon>
        <taxon>Pseudomonadati</taxon>
        <taxon>Bacteroidota</taxon>
        <taxon>Cytophagia</taxon>
        <taxon>Cytophagales</taxon>
        <taxon>Hymenobacteraceae</taxon>
        <taxon>Pontibacter</taxon>
    </lineage>
</organism>
<keyword evidence="1" id="KW-0732">Signal</keyword>
<dbReference type="PROSITE" id="PS51257">
    <property type="entry name" value="PROKAR_LIPOPROTEIN"/>
    <property type="match status" value="1"/>
</dbReference>
<protein>
    <submittedName>
        <fullName evidence="3">Nuclear transport factor 2 family protein</fullName>
    </submittedName>
</protein>
<dbReference type="InterPro" id="IPR037401">
    <property type="entry name" value="SnoaL-like"/>
</dbReference>
<evidence type="ECO:0000259" key="2">
    <source>
        <dbReference type="Pfam" id="PF13474"/>
    </source>
</evidence>
<dbReference type="EMBL" id="JBHUIM010000001">
    <property type="protein sequence ID" value="MFD2246526.1"/>
    <property type="molecule type" value="Genomic_DNA"/>
</dbReference>
<proteinExistence type="predicted"/>
<feature type="chain" id="PRO_5045419306" evidence="1">
    <location>
        <begin position="17"/>
        <end position="177"/>
    </location>
</feature>
<sequence length="177" mass="20221">MRKLLLPIIAMMFLLACNSPEKTSDQTSTGNQAPDTQAAVDTAKARQDLNALADELHSLFKKKDIAFVDKHMAKDGIYLGTDPNEILTFDELRDYEQKLFNDSATTIPDYKISKREIMINGPSAIIIDQYLFPDLSEKMMLRNISHARHENGKWVIDMFSWNFIPKNDDIEKINKAL</sequence>
<keyword evidence="4" id="KW-1185">Reference proteome</keyword>